<reference evidence="6" key="1">
    <citation type="submission" date="2017-08" db="EMBL/GenBank/DDBJ databases">
        <authorList>
            <person name="Polle J.E."/>
            <person name="Barry K."/>
            <person name="Cushman J."/>
            <person name="Schmutz J."/>
            <person name="Tran D."/>
            <person name="Hathwaick L.T."/>
            <person name="Yim W.C."/>
            <person name="Jenkins J."/>
            <person name="Mckie-Krisberg Z.M."/>
            <person name="Prochnik S."/>
            <person name="Lindquist E."/>
            <person name="Dockter R.B."/>
            <person name="Adam C."/>
            <person name="Molina H."/>
            <person name="Bunkerborg J."/>
            <person name="Jin E."/>
            <person name="Buchheim M."/>
            <person name="Magnuson J."/>
        </authorList>
    </citation>
    <scope>NUCLEOTIDE SEQUENCE</scope>
    <source>
        <strain evidence="6">CCAP 19/18</strain>
    </source>
</reference>
<evidence type="ECO:0000313" key="7">
    <source>
        <dbReference type="Proteomes" id="UP000815325"/>
    </source>
</evidence>
<sequence length="74" mass="8234">ASSGQTTPEDDCTAKQACTDMEGQYVRSLFVTLRRGLIGKPHFHKRVLAALGLHTRHQCVERPNNESIRGMLAK</sequence>
<accession>A0ABQ7G4K8</accession>
<feature type="non-terminal residue" evidence="6">
    <location>
        <position position="1"/>
    </location>
</feature>
<keyword evidence="3" id="KW-0687">Ribonucleoprotein</keyword>
<name>A0ABQ7G4K8_DUNSA</name>
<dbReference type="Proteomes" id="UP000815325">
    <property type="component" value="Unassembled WGS sequence"/>
</dbReference>
<evidence type="ECO:0000256" key="4">
    <source>
        <dbReference type="ARBA" id="ARBA00035281"/>
    </source>
</evidence>
<evidence type="ECO:0000313" key="6">
    <source>
        <dbReference type="EMBL" id="KAF5829545.1"/>
    </source>
</evidence>
<dbReference type="NCBIfam" id="TIGR01308">
    <property type="entry name" value="rpmD_bact"/>
    <property type="match status" value="1"/>
</dbReference>
<dbReference type="PANTHER" id="PTHR15892:SF2">
    <property type="entry name" value="LARGE RIBOSOMAL SUBUNIT PROTEIN UL30M"/>
    <property type="match status" value="1"/>
</dbReference>
<dbReference type="EMBL" id="MU070146">
    <property type="protein sequence ID" value="KAF5829545.1"/>
    <property type="molecule type" value="Genomic_DNA"/>
</dbReference>
<dbReference type="InterPro" id="IPR005996">
    <property type="entry name" value="Ribosomal_uL30_bac-type"/>
</dbReference>
<dbReference type="CDD" id="cd01658">
    <property type="entry name" value="Ribosomal_L30"/>
    <property type="match status" value="1"/>
</dbReference>
<organism evidence="6 7">
    <name type="scientific">Dunaliella salina</name>
    <name type="common">Green alga</name>
    <name type="synonym">Protococcus salinus</name>
    <dbReference type="NCBI Taxonomy" id="3046"/>
    <lineage>
        <taxon>Eukaryota</taxon>
        <taxon>Viridiplantae</taxon>
        <taxon>Chlorophyta</taxon>
        <taxon>core chlorophytes</taxon>
        <taxon>Chlorophyceae</taxon>
        <taxon>CS clade</taxon>
        <taxon>Chlamydomonadales</taxon>
        <taxon>Dunaliellaceae</taxon>
        <taxon>Dunaliella</taxon>
    </lineage>
</organism>
<dbReference type="SUPFAM" id="SSF55129">
    <property type="entry name" value="Ribosomal protein L30p/L7e"/>
    <property type="match status" value="1"/>
</dbReference>
<proteinExistence type="inferred from homology"/>
<dbReference type="Gene3D" id="3.30.1390.20">
    <property type="entry name" value="Ribosomal protein L30, ferredoxin-like fold domain"/>
    <property type="match status" value="1"/>
</dbReference>
<evidence type="ECO:0000256" key="2">
    <source>
        <dbReference type="ARBA" id="ARBA00022980"/>
    </source>
</evidence>
<evidence type="ECO:0000256" key="3">
    <source>
        <dbReference type="ARBA" id="ARBA00023274"/>
    </source>
</evidence>
<keyword evidence="2" id="KW-0689">Ribosomal protein</keyword>
<gene>
    <name evidence="6" type="ORF">DUNSADRAFT_15942</name>
</gene>
<comment type="similarity">
    <text evidence="1">Belongs to the universal ribosomal protein uL30 family.</text>
</comment>
<dbReference type="InterPro" id="IPR016082">
    <property type="entry name" value="Ribosomal_uL30_ferredoxin-like"/>
</dbReference>
<dbReference type="PANTHER" id="PTHR15892">
    <property type="entry name" value="MITOCHONDRIAL RIBOSOMAL PROTEIN L30"/>
    <property type="match status" value="1"/>
</dbReference>
<evidence type="ECO:0000259" key="5">
    <source>
        <dbReference type="Pfam" id="PF00327"/>
    </source>
</evidence>
<feature type="non-terminal residue" evidence="6">
    <location>
        <position position="74"/>
    </location>
</feature>
<dbReference type="InterPro" id="IPR036919">
    <property type="entry name" value="Ribo_uL30_ferredoxin-like_sf"/>
</dbReference>
<dbReference type="Pfam" id="PF00327">
    <property type="entry name" value="Ribosomal_L30"/>
    <property type="match status" value="1"/>
</dbReference>
<comment type="caution">
    <text evidence="6">The sequence shown here is derived from an EMBL/GenBank/DDBJ whole genome shotgun (WGS) entry which is preliminary data.</text>
</comment>
<protein>
    <recommendedName>
        <fullName evidence="4">Large ribosomal subunit protein uL30m</fullName>
    </recommendedName>
</protein>
<feature type="domain" description="Large ribosomal subunit protein uL30-like ferredoxin-like fold" evidence="5">
    <location>
        <begin position="29"/>
        <end position="74"/>
    </location>
</feature>
<evidence type="ECO:0000256" key="1">
    <source>
        <dbReference type="ARBA" id="ARBA00007594"/>
    </source>
</evidence>
<keyword evidence="7" id="KW-1185">Reference proteome</keyword>